<dbReference type="InterPro" id="IPR013154">
    <property type="entry name" value="ADH-like_N"/>
</dbReference>
<keyword evidence="3 5" id="KW-0862">Zinc</keyword>
<gene>
    <name evidence="7" type="ORF">EV643_103389</name>
</gene>
<accession>A0A4R6KNG5</accession>
<dbReference type="GO" id="GO:0008270">
    <property type="term" value="F:zinc ion binding"/>
    <property type="evidence" value="ECO:0007669"/>
    <property type="project" value="InterPro"/>
</dbReference>
<dbReference type="Pfam" id="PF00107">
    <property type="entry name" value="ADH_zinc_N"/>
    <property type="match status" value="1"/>
</dbReference>
<dbReference type="Proteomes" id="UP000295388">
    <property type="component" value="Unassembled WGS sequence"/>
</dbReference>
<dbReference type="InterPro" id="IPR011032">
    <property type="entry name" value="GroES-like_sf"/>
</dbReference>
<dbReference type="AlphaFoldDB" id="A0A4R6KNG5"/>
<dbReference type="PROSITE" id="PS00059">
    <property type="entry name" value="ADH_ZINC"/>
    <property type="match status" value="1"/>
</dbReference>
<dbReference type="PANTHER" id="PTHR43401:SF5">
    <property type="entry name" value="ALCOHOL DEHYDROGENASE-RELATED"/>
    <property type="match status" value="1"/>
</dbReference>
<dbReference type="PANTHER" id="PTHR43401">
    <property type="entry name" value="L-THREONINE 3-DEHYDROGENASE"/>
    <property type="match status" value="1"/>
</dbReference>
<protein>
    <submittedName>
        <fullName evidence="7">Threonine dehydrogenase-like Zn-dependent dehydrogenase</fullName>
    </submittedName>
</protein>
<comment type="similarity">
    <text evidence="5">Belongs to the zinc-containing alcohol dehydrogenase family.</text>
</comment>
<comment type="cofactor">
    <cofactor evidence="1 5">
        <name>Zn(2+)</name>
        <dbReference type="ChEBI" id="CHEBI:29105"/>
    </cofactor>
</comment>
<proteinExistence type="inferred from homology"/>
<sequence>MRGIVFHGERELELATFPDPTPGPGELVIEVMASGMCGSDLHRYRGPKATARSEIGGHEPAGVVAAVGSGADPAWIGQAVMVHHYFGCGRCDQCRMGWTQLCREGTAAMGNTAHGSHADLVKVPESTVLPMPPGLSYLGAAAIGCGTGTAWGALERLSLTGSDTIAIFGQGPVGLAATQLASAMGARVIALDISPSRLARSHDFGAWATVNPAEVDSVDLAVRELTMGRGVSKSLETSGASSAANDALHVLDLWGSACWVGVGSTIQFDLTEHLYKQITAMTSWTMSIASMARCADFVVERDIDVDAVFTERWKLTDYAAAYELFDQQTSGKGVFIN</sequence>
<evidence type="ECO:0000256" key="3">
    <source>
        <dbReference type="ARBA" id="ARBA00022833"/>
    </source>
</evidence>
<dbReference type="SUPFAM" id="SSF50129">
    <property type="entry name" value="GroES-like"/>
    <property type="match status" value="1"/>
</dbReference>
<dbReference type="SMART" id="SM00829">
    <property type="entry name" value="PKS_ER"/>
    <property type="match status" value="1"/>
</dbReference>
<dbReference type="RefSeq" id="WP_133799558.1">
    <property type="nucleotide sequence ID" value="NZ_SNWQ01000003.1"/>
</dbReference>
<evidence type="ECO:0000259" key="6">
    <source>
        <dbReference type="SMART" id="SM00829"/>
    </source>
</evidence>
<dbReference type="InterPro" id="IPR050129">
    <property type="entry name" value="Zn_alcohol_dh"/>
</dbReference>
<organism evidence="7 8">
    <name type="scientific">Kribbella caucasensis</name>
    <dbReference type="NCBI Taxonomy" id="2512215"/>
    <lineage>
        <taxon>Bacteria</taxon>
        <taxon>Bacillati</taxon>
        <taxon>Actinomycetota</taxon>
        <taxon>Actinomycetes</taxon>
        <taxon>Propionibacteriales</taxon>
        <taxon>Kribbellaceae</taxon>
        <taxon>Kribbella</taxon>
    </lineage>
</organism>
<dbReference type="SUPFAM" id="SSF51735">
    <property type="entry name" value="NAD(P)-binding Rossmann-fold domains"/>
    <property type="match status" value="1"/>
</dbReference>
<dbReference type="OrthoDB" id="3567264at2"/>
<dbReference type="InterPro" id="IPR002328">
    <property type="entry name" value="ADH_Zn_CS"/>
</dbReference>
<dbReference type="Gene3D" id="3.90.180.10">
    <property type="entry name" value="Medium-chain alcohol dehydrogenases, catalytic domain"/>
    <property type="match status" value="1"/>
</dbReference>
<dbReference type="EMBL" id="SNWQ01000003">
    <property type="protein sequence ID" value="TDO51650.1"/>
    <property type="molecule type" value="Genomic_DNA"/>
</dbReference>
<evidence type="ECO:0000256" key="4">
    <source>
        <dbReference type="ARBA" id="ARBA00023002"/>
    </source>
</evidence>
<name>A0A4R6KNG5_9ACTN</name>
<dbReference type="InterPro" id="IPR036291">
    <property type="entry name" value="NAD(P)-bd_dom_sf"/>
</dbReference>
<evidence type="ECO:0000256" key="5">
    <source>
        <dbReference type="RuleBase" id="RU361277"/>
    </source>
</evidence>
<keyword evidence="8" id="KW-1185">Reference proteome</keyword>
<evidence type="ECO:0000313" key="7">
    <source>
        <dbReference type="EMBL" id="TDO51650.1"/>
    </source>
</evidence>
<dbReference type="InterPro" id="IPR020843">
    <property type="entry name" value="ER"/>
</dbReference>
<evidence type="ECO:0000256" key="1">
    <source>
        <dbReference type="ARBA" id="ARBA00001947"/>
    </source>
</evidence>
<dbReference type="GO" id="GO:0016491">
    <property type="term" value="F:oxidoreductase activity"/>
    <property type="evidence" value="ECO:0007669"/>
    <property type="project" value="UniProtKB-KW"/>
</dbReference>
<keyword evidence="4" id="KW-0560">Oxidoreductase</keyword>
<evidence type="ECO:0000313" key="8">
    <source>
        <dbReference type="Proteomes" id="UP000295388"/>
    </source>
</evidence>
<feature type="domain" description="Enoyl reductase (ER)" evidence="6">
    <location>
        <begin position="8"/>
        <end position="335"/>
    </location>
</feature>
<reference evidence="7 8" key="1">
    <citation type="submission" date="2019-03" db="EMBL/GenBank/DDBJ databases">
        <title>Genomic Encyclopedia of Type Strains, Phase III (KMG-III): the genomes of soil and plant-associated and newly described type strains.</title>
        <authorList>
            <person name="Whitman W."/>
        </authorList>
    </citation>
    <scope>NUCLEOTIDE SEQUENCE [LARGE SCALE GENOMIC DNA]</scope>
    <source>
        <strain evidence="7 8">VKM Ac-2527</strain>
    </source>
</reference>
<dbReference type="Pfam" id="PF08240">
    <property type="entry name" value="ADH_N"/>
    <property type="match status" value="1"/>
</dbReference>
<keyword evidence="2 5" id="KW-0479">Metal-binding</keyword>
<dbReference type="InterPro" id="IPR013149">
    <property type="entry name" value="ADH-like_C"/>
</dbReference>
<evidence type="ECO:0000256" key="2">
    <source>
        <dbReference type="ARBA" id="ARBA00022723"/>
    </source>
</evidence>
<dbReference type="Gene3D" id="3.40.50.720">
    <property type="entry name" value="NAD(P)-binding Rossmann-like Domain"/>
    <property type="match status" value="1"/>
</dbReference>
<comment type="caution">
    <text evidence="7">The sequence shown here is derived from an EMBL/GenBank/DDBJ whole genome shotgun (WGS) entry which is preliminary data.</text>
</comment>